<evidence type="ECO:0000259" key="2">
    <source>
        <dbReference type="PROSITE" id="PS00028"/>
    </source>
</evidence>
<dbReference type="PROSITE" id="PS00028">
    <property type="entry name" value="ZINC_FINGER_C2H2_1"/>
    <property type="match status" value="1"/>
</dbReference>
<dbReference type="InterPro" id="IPR013087">
    <property type="entry name" value="Znf_C2H2_type"/>
</dbReference>
<name>A0A200QRT7_MACCD</name>
<protein>
    <recommendedName>
        <fullName evidence="2">C2H2-type domain-containing protein</fullName>
    </recommendedName>
</protein>
<reference evidence="3 4" key="1">
    <citation type="journal article" date="2017" name="Mol. Plant">
        <title>The Genome of Medicinal Plant Macleaya cordata Provides New Insights into Benzylisoquinoline Alkaloids Metabolism.</title>
        <authorList>
            <person name="Liu X."/>
            <person name="Liu Y."/>
            <person name="Huang P."/>
            <person name="Ma Y."/>
            <person name="Qing Z."/>
            <person name="Tang Q."/>
            <person name="Cao H."/>
            <person name="Cheng P."/>
            <person name="Zheng Y."/>
            <person name="Yuan Z."/>
            <person name="Zhou Y."/>
            <person name="Liu J."/>
            <person name="Tang Z."/>
            <person name="Zhuo Y."/>
            <person name="Zhang Y."/>
            <person name="Yu L."/>
            <person name="Huang J."/>
            <person name="Yang P."/>
            <person name="Peng Q."/>
            <person name="Zhang J."/>
            <person name="Jiang W."/>
            <person name="Zhang Z."/>
            <person name="Lin K."/>
            <person name="Ro D.K."/>
            <person name="Chen X."/>
            <person name="Xiong X."/>
            <person name="Shang Y."/>
            <person name="Huang S."/>
            <person name="Zeng J."/>
        </authorList>
    </citation>
    <scope>NUCLEOTIDE SEQUENCE [LARGE SCALE GENOMIC DNA]</scope>
    <source>
        <strain evidence="4">cv. BLH2017</strain>
        <tissue evidence="3">Root</tissue>
    </source>
</reference>
<dbReference type="OMA" id="HFNILEP"/>
<dbReference type="OrthoDB" id="9514740at2759"/>
<evidence type="ECO:0000313" key="3">
    <source>
        <dbReference type="EMBL" id="OVA13165.1"/>
    </source>
</evidence>
<evidence type="ECO:0000313" key="4">
    <source>
        <dbReference type="Proteomes" id="UP000195402"/>
    </source>
</evidence>
<dbReference type="Proteomes" id="UP000195402">
    <property type="component" value="Unassembled WGS sequence"/>
</dbReference>
<dbReference type="STRING" id="56857.A0A200QRT7"/>
<dbReference type="Gene3D" id="3.90.228.10">
    <property type="match status" value="1"/>
</dbReference>
<dbReference type="PANTHER" id="PTHR31681">
    <property type="entry name" value="C2H2-LIKE ZINC FINGER PROTEIN"/>
    <property type="match status" value="1"/>
</dbReference>
<feature type="compositionally biased region" description="Gly residues" evidence="1">
    <location>
        <begin position="109"/>
        <end position="119"/>
    </location>
</feature>
<feature type="region of interest" description="Disordered" evidence="1">
    <location>
        <begin position="109"/>
        <end position="157"/>
    </location>
</feature>
<feature type="domain" description="C2H2-type" evidence="2">
    <location>
        <begin position="191"/>
        <end position="212"/>
    </location>
</feature>
<dbReference type="PANTHER" id="PTHR31681:SF39">
    <property type="entry name" value="OS01G0785900 PROTEIN"/>
    <property type="match status" value="1"/>
</dbReference>
<proteinExistence type="predicted"/>
<evidence type="ECO:0000256" key="1">
    <source>
        <dbReference type="SAM" id="MobiDB-lite"/>
    </source>
</evidence>
<organism evidence="3 4">
    <name type="scientific">Macleaya cordata</name>
    <name type="common">Five-seeded plume-poppy</name>
    <name type="synonym">Bocconia cordata</name>
    <dbReference type="NCBI Taxonomy" id="56857"/>
    <lineage>
        <taxon>Eukaryota</taxon>
        <taxon>Viridiplantae</taxon>
        <taxon>Streptophyta</taxon>
        <taxon>Embryophyta</taxon>
        <taxon>Tracheophyta</taxon>
        <taxon>Spermatophyta</taxon>
        <taxon>Magnoliopsida</taxon>
        <taxon>Ranunculales</taxon>
        <taxon>Papaveraceae</taxon>
        <taxon>Papaveroideae</taxon>
        <taxon>Macleaya</taxon>
    </lineage>
</organism>
<gene>
    <name evidence="3" type="ORF">BVC80_8917g28</name>
</gene>
<dbReference type="SUPFAM" id="SSF56399">
    <property type="entry name" value="ADP-ribosylation"/>
    <property type="match status" value="1"/>
</dbReference>
<sequence>MPTVWFSLKKSLQCKSDPSDVYDPKTARNKGLSTILTKRTSRSGCSRSIANLKDVIHGSKRHLEKPTICSPRSIGSNELINPLAHEVILSNSRCELKITGFGGLHEGGGGGGGSGGGSTFVGTLRPGTPGPGGHYNPPFKSSATPPRKSPGFLSDKEGSGFGGSATLGAAGLTSKSRASHDVDSNGSSVTCHKCGEKFGKWEAVEAHHLSKHAVTELVEGDSSRKIVEIICQINSFKSDNNCMRIERVLKVHNMQRTLARFEDYREMVKIKASKLPKKHPRCQADGNELLRFYGTTVACSLGMNGSSNLCVSEKCSVCRIIRHGFSINKELKGGIGVFTTSTSGRAFESIELYEENSSLKKALIVCRVIAGRVHRPLENFQELVGQSGFDSLAGKMGPYSNIEELYLLNPRALLPCFVVICKP</sequence>
<keyword evidence="4" id="KW-1185">Reference proteome</keyword>
<dbReference type="AlphaFoldDB" id="A0A200QRT7"/>
<accession>A0A200QRT7</accession>
<dbReference type="EMBL" id="MVGT01001192">
    <property type="protein sequence ID" value="OVA13165.1"/>
    <property type="molecule type" value="Genomic_DNA"/>
</dbReference>
<dbReference type="InParanoid" id="A0A200QRT7"/>
<dbReference type="FunFam" id="3.90.228.10:FF:000015">
    <property type="entry name" value="C2H2-like zinc finger protein"/>
    <property type="match status" value="1"/>
</dbReference>
<dbReference type="FunCoup" id="A0A200QRT7">
    <property type="interactions" value="224"/>
</dbReference>
<comment type="caution">
    <text evidence="3">The sequence shown here is derived from an EMBL/GenBank/DDBJ whole genome shotgun (WGS) entry which is preliminary data.</text>
</comment>